<feature type="domain" description="Purine catabolism PurC-like" evidence="1">
    <location>
        <begin position="10"/>
        <end position="129"/>
    </location>
</feature>
<dbReference type="Pfam" id="PF13556">
    <property type="entry name" value="HTH_30"/>
    <property type="match status" value="1"/>
</dbReference>
<evidence type="ECO:0000259" key="2">
    <source>
        <dbReference type="Pfam" id="PF13556"/>
    </source>
</evidence>
<reference evidence="3 4" key="1">
    <citation type="journal article" date="2014" name="Int. J. Syst. Evol. Microbiol.">
        <title>Lysinibacillus halotolerans sp. nov., isolated from saline-alkaline soil.</title>
        <authorList>
            <person name="Kong D."/>
            <person name="Wang Y."/>
            <person name="Zhao B."/>
            <person name="Li Y."/>
            <person name="Song J."/>
            <person name="Zhai Y."/>
            <person name="Zhang C."/>
            <person name="Wang H."/>
            <person name="Chen X."/>
            <person name="Zhao B."/>
            <person name="Ruan Z."/>
        </authorList>
    </citation>
    <scope>NUCLEOTIDE SEQUENCE [LARGE SCALE GENOMIC DNA]</scope>
    <source>
        <strain evidence="3 4">MCCC 1A12703</strain>
    </source>
</reference>
<comment type="caution">
    <text evidence="3">The sequence shown here is derived from an EMBL/GenBank/DDBJ whole genome shotgun (WGS) entry which is preliminary data.</text>
</comment>
<dbReference type="PANTHER" id="PTHR33744">
    <property type="entry name" value="CARBOHYDRATE DIACID REGULATOR"/>
    <property type="match status" value="1"/>
</dbReference>
<dbReference type="EMBL" id="RHLQ01000036">
    <property type="protein sequence ID" value="RNC97883.1"/>
    <property type="molecule type" value="Genomic_DNA"/>
</dbReference>
<dbReference type="RefSeq" id="WP_122972811.1">
    <property type="nucleotide sequence ID" value="NZ_RHLQ01000036.1"/>
</dbReference>
<evidence type="ECO:0000313" key="4">
    <source>
        <dbReference type="Proteomes" id="UP000279909"/>
    </source>
</evidence>
<keyword evidence="4" id="KW-1185">Reference proteome</keyword>
<dbReference type="OrthoDB" id="143422at2"/>
<accession>A0A3M8H665</accession>
<evidence type="ECO:0000313" key="3">
    <source>
        <dbReference type="EMBL" id="RNC97883.1"/>
    </source>
</evidence>
<dbReference type="Proteomes" id="UP000279909">
    <property type="component" value="Unassembled WGS sequence"/>
</dbReference>
<dbReference type="InterPro" id="IPR025736">
    <property type="entry name" value="PucR_C-HTH_dom"/>
</dbReference>
<protein>
    <submittedName>
        <fullName evidence="3">PucR family transcriptional regulator</fullName>
    </submittedName>
</protein>
<dbReference type="AlphaFoldDB" id="A0A3M8H665"/>
<dbReference type="InterPro" id="IPR051448">
    <property type="entry name" value="CdaR-like_regulators"/>
</dbReference>
<proteinExistence type="predicted"/>
<dbReference type="Gene3D" id="1.10.10.2840">
    <property type="entry name" value="PucR C-terminal helix-turn-helix domain"/>
    <property type="match status" value="1"/>
</dbReference>
<dbReference type="InterPro" id="IPR042070">
    <property type="entry name" value="PucR_C-HTH_sf"/>
</dbReference>
<dbReference type="Pfam" id="PF07905">
    <property type="entry name" value="PucR"/>
    <property type="match status" value="1"/>
</dbReference>
<name>A0A3M8H665_9BACI</name>
<sequence>MSHYSLLVRDILKNKHFYQAEVVAGDGGLHNTIKWVHVLEVSNVQKLLKGQELILTTGVSFQHHQDHFLQFVIGLIEAKCAGLCIEYGAYIQKVPEEIIQLANDHQFPIIVFHEEVPFVEITQDLHTLIINHQYSMIAKLENYSQLLNKETLHAQNSEQLLKPLYEYLKIQTIYEVEGKDPIFYPNMAKKQREALLQKKLNRNDSTQFITKPIYLFEHIFGEITLYSEEKEITEFELLILDRTITALAQLLLRDLYVDERKRKEDAKWLEEWLEGAHTESEIKQFLLAEWPSFRQTDSTVLILSLPRNEKNQQLDRTYFKLNCHTIFDKKGFLSFVIERKNDFIFILLNRQDTDSMKMRLQDCLVKLETSNLIEGQEMAVGKFVKELTKVHESYKSAQDTLYIIRHVETDSSFYDELYVFQLIYQMQKHTNLQEMMEELLQPLIDFDEKHNGQLVETLEIYLQSNGSKQETAKKLYIVRQTLYHRLRKIESLIGKDFMKGENRLALEWMLFARKFIKRT</sequence>
<feature type="domain" description="PucR C-terminal helix-turn-helix" evidence="2">
    <location>
        <begin position="454"/>
        <end position="510"/>
    </location>
</feature>
<organism evidence="3 4">
    <name type="scientific">Lysinibacillus halotolerans</name>
    <dbReference type="NCBI Taxonomy" id="1368476"/>
    <lineage>
        <taxon>Bacteria</taxon>
        <taxon>Bacillati</taxon>
        <taxon>Bacillota</taxon>
        <taxon>Bacilli</taxon>
        <taxon>Bacillales</taxon>
        <taxon>Bacillaceae</taxon>
        <taxon>Lysinibacillus</taxon>
    </lineage>
</organism>
<evidence type="ECO:0000259" key="1">
    <source>
        <dbReference type="Pfam" id="PF07905"/>
    </source>
</evidence>
<dbReference type="InterPro" id="IPR012914">
    <property type="entry name" value="PucR_dom"/>
</dbReference>
<gene>
    <name evidence="3" type="ORF">EC501_13395</name>
</gene>